<feature type="compositionally biased region" description="Low complexity" evidence="1">
    <location>
        <begin position="193"/>
        <end position="209"/>
    </location>
</feature>
<proteinExistence type="predicted"/>
<dbReference type="PROSITE" id="PS51208">
    <property type="entry name" value="AUTOTRANSPORTER"/>
    <property type="match status" value="1"/>
</dbReference>
<organism evidence="3 4">
    <name type="scientific">Bordetella genomosp. 12</name>
    <dbReference type="NCBI Taxonomy" id="463035"/>
    <lineage>
        <taxon>Bacteria</taxon>
        <taxon>Pseudomonadati</taxon>
        <taxon>Pseudomonadota</taxon>
        <taxon>Betaproteobacteria</taxon>
        <taxon>Burkholderiales</taxon>
        <taxon>Alcaligenaceae</taxon>
        <taxon>Bordetella</taxon>
    </lineage>
</organism>
<dbReference type="OrthoDB" id="9151943at2"/>
<sequence length="1478" mass="139394">MTTGPNYFQSPSTTFLFGADGLAGLDATGNHSCASGPVPGTDALTAPSVTRTVVFNPAGGSFNGTIVAAGCSGGTVGAGGNGGSASSKSAGADGAVQDAAAAAYTGLVGKTVGKVTLSIAKKLTPSDGAGSAQDEQQADNGAGAALAIGGAGSAGGSGGLVGVSSSAAITTQGNLSNGIFAQSVGGGGGNGGASSTDASGGNASASLSLGGSGGPGGNAGMVAVSNSGTIRTSGTQSHGIFAQSVGGGGGNGGSAVSTSSSGGKAAASFGLGGSGAGGGAAGAVAVLNTGDIGTLGANSAGIFAQSVGGGGGNGGAASSAASAAAAAKGDGKTSASTGTQSTASAPTGDSNAATAGTVPAAGSTSQPKGSGDGSDGGYAAGLSLGGAGGAGSAGAAVTVTHQGTIVTGSAVAVGAQSPAIFAQSVGGGGGNGGASSSNADAGKASVALSLGGIGAGAGAGGMVTVNATGALLTYADNSAGIFAQSVGGGGGSGGAVNTAASAGNTSSTEDNSASNGSAGSSASAASGVAVSAGLGGTGGGGGAGGAVTVSVASSISTFGTQSTALFAQSVGGGGGVSAFASAGSGVGVLNSASLGGSGGTGGNGGAVSVSSDQDIATFGMQSIGLLAQSLGGGTTVAATAGSNPFSGGVNLGGRAGVAGTGGTVTVALSGSVATTAALSPAVVAQSVGGGGGVSLTQASNVDLGAVSSGHSLGVAASDVTVTSSAAVSTTGAGSLGIVAQSIGGGGGLAYATGSATLGGGPSGANAGAVTVTSNGAITTRGINAYGILAQSVGGGGGAVISTGGAVTAHLESGSGNAAAVTVNVNAPITTTGAGAHGVVAQSVRGGGGLVLNGTTTQFLGGTSGSSGLVHVVVADKVTISATGAGASAIKTMSSTDPIVDVGRGSTLIGGSGGSAVDFEGPTNQLNNRGNLANIDGAEGLAVRTLSGDTTVSNAGTLQGNVQLAQGASNLLHNLAGGVIVAGSAIDLGGGLLRNEGVLKSGAAQGVTRISGDLRQESSGILELRVDHAGATVDTFEVSGAAQLAGKLQASFLNAGQIKPGTTDLGDFLRASGPVDVSGLTLGNTAIMTFGLRQEGSTLKLSSSADFSPQGLNSDGARLGALIGLAQSRGLTHFERPVEKLVEVPTVERLNQAYWNVSGAAASSAALAGMRLDTAFSRALLQRQNALRGATESAGQGEPDNGVWAQIYGDTSSMGLDRKQSEASLDTRGFGLAIGMDRRVAAHTTVGVAVGVGVSRFDAGDTYRGHDNLLQLGAFARQEFGPAYASAAVSYNQHRMTGKRTLQLLNAAYDSDFDAHGVTARLESGWRLNLPDGYGFTPYAAVQAQRFTTPGYDESAKYEAPGQLALNYERRSVTQLRTELGTSLDRVYALPGGRSLALRTSAAWAHAHTRNPRVETSLRNLPDDSLAASGIAPVADTALLSAFTELRLASGLAVGLQVQGEFGHRYQSGSTRATLRYQW</sequence>
<feature type="region of interest" description="Disordered" evidence="1">
    <location>
        <begin position="186"/>
        <end position="211"/>
    </location>
</feature>
<dbReference type="RefSeq" id="WP_094812199.1">
    <property type="nucleotide sequence ID" value="NZ_NEVU01000002.1"/>
</dbReference>
<evidence type="ECO:0000259" key="2">
    <source>
        <dbReference type="PROSITE" id="PS51208"/>
    </source>
</evidence>
<feature type="domain" description="Autotransporter" evidence="2">
    <location>
        <begin position="1195"/>
        <end position="1478"/>
    </location>
</feature>
<dbReference type="SUPFAM" id="SSF103515">
    <property type="entry name" value="Autotransporter"/>
    <property type="match status" value="1"/>
</dbReference>
<name>A0A261VK84_9BORD</name>
<protein>
    <recommendedName>
        <fullName evidence="2">Autotransporter domain-containing protein</fullName>
    </recommendedName>
</protein>
<keyword evidence="4" id="KW-1185">Reference proteome</keyword>
<dbReference type="Pfam" id="PF03797">
    <property type="entry name" value="Autotransporter"/>
    <property type="match status" value="1"/>
</dbReference>
<comment type="caution">
    <text evidence="3">The sequence shown here is derived from an EMBL/GenBank/DDBJ whole genome shotgun (WGS) entry which is preliminary data.</text>
</comment>
<reference evidence="4" key="1">
    <citation type="submission" date="2017-05" db="EMBL/GenBank/DDBJ databases">
        <title>Complete and WGS of Bordetella genogroups.</title>
        <authorList>
            <person name="Spilker T."/>
            <person name="Lipuma J."/>
        </authorList>
    </citation>
    <scope>NUCLEOTIDE SEQUENCE [LARGE SCALE GENOMIC DNA]</scope>
    <source>
        <strain evidence="4">AU6712</strain>
    </source>
</reference>
<evidence type="ECO:0000313" key="3">
    <source>
        <dbReference type="EMBL" id="OZI74495.1"/>
    </source>
</evidence>
<accession>A0A261VK84</accession>
<dbReference type="PROSITE" id="PS00435">
    <property type="entry name" value="PEROXIDASE_1"/>
    <property type="match status" value="1"/>
</dbReference>
<dbReference type="SMART" id="SM00869">
    <property type="entry name" value="Autotransporter"/>
    <property type="match status" value="1"/>
</dbReference>
<dbReference type="EMBL" id="NEVU01000002">
    <property type="protein sequence ID" value="OZI74495.1"/>
    <property type="molecule type" value="Genomic_DNA"/>
</dbReference>
<dbReference type="InterPro" id="IPR036709">
    <property type="entry name" value="Autotransporte_beta_dom_sf"/>
</dbReference>
<gene>
    <name evidence="3" type="ORF">CAL22_08490</name>
</gene>
<evidence type="ECO:0000313" key="4">
    <source>
        <dbReference type="Proteomes" id="UP000216429"/>
    </source>
</evidence>
<feature type="compositionally biased region" description="Low complexity" evidence="1">
    <location>
        <begin position="330"/>
        <end position="348"/>
    </location>
</feature>
<dbReference type="InterPro" id="IPR005546">
    <property type="entry name" value="Autotransporte_beta"/>
</dbReference>
<feature type="region of interest" description="Disordered" evidence="1">
    <location>
        <begin position="239"/>
        <end position="259"/>
    </location>
</feature>
<dbReference type="InterPro" id="IPR019793">
    <property type="entry name" value="Peroxidases_heam-ligand_BS"/>
</dbReference>
<evidence type="ECO:0000256" key="1">
    <source>
        <dbReference type="SAM" id="MobiDB-lite"/>
    </source>
</evidence>
<feature type="region of interest" description="Disordered" evidence="1">
    <location>
        <begin position="498"/>
        <end position="518"/>
    </location>
</feature>
<feature type="region of interest" description="Disordered" evidence="1">
    <location>
        <begin position="330"/>
        <end position="374"/>
    </location>
</feature>
<dbReference type="Gene3D" id="2.40.128.130">
    <property type="entry name" value="Autotransporter beta-domain"/>
    <property type="match status" value="1"/>
</dbReference>
<dbReference type="Proteomes" id="UP000216429">
    <property type="component" value="Unassembled WGS sequence"/>
</dbReference>